<evidence type="ECO:0000256" key="6">
    <source>
        <dbReference type="ARBA" id="ARBA00025799"/>
    </source>
</evidence>
<evidence type="ECO:0008006" key="10">
    <source>
        <dbReference type="Google" id="ProtNLM"/>
    </source>
</evidence>
<proteinExistence type="inferred from homology"/>
<name>A0AA86V9H2_9FABA</name>
<feature type="transmembrane region" description="Helical" evidence="7">
    <location>
        <begin position="12"/>
        <end position="31"/>
    </location>
</feature>
<evidence type="ECO:0000313" key="9">
    <source>
        <dbReference type="Proteomes" id="UP001189624"/>
    </source>
</evidence>
<dbReference type="PANTHER" id="PTHR21493:SF246">
    <property type="entry name" value="GOT1_SFT2-LIKE VESCICLE TRANSPORT PROTEIN FAMILY"/>
    <property type="match status" value="1"/>
</dbReference>
<evidence type="ECO:0000256" key="3">
    <source>
        <dbReference type="ARBA" id="ARBA00022989"/>
    </source>
</evidence>
<accession>A0AA86V9H2</accession>
<evidence type="ECO:0000256" key="7">
    <source>
        <dbReference type="SAM" id="Phobius"/>
    </source>
</evidence>
<comment type="subcellular location">
    <subcellularLocation>
        <location evidence="1">Golgi apparatus membrane</location>
        <topology evidence="1">Multi-pass membrane protein</topology>
    </subcellularLocation>
</comment>
<reference evidence="8" key="1">
    <citation type="submission" date="2023-10" db="EMBL/GenBank/DDBJ databases">
        <authorList>
            <person name="Domelevo Entfellner J.-B."/>
        </authorList>
    </citation>
    <scope>NUCLEOTIDE SEQUENCE</scope>
</reference>
<dbReference type="AlphaFoldDB" id="A0AA86V9H2"/>
<dbReference type="Proteomes" id="UP001189624">
    <property type="component" value="Chromosome 1"/>
</dbReference>
<feature type="transmembrane region" description="Helical" evidence="7">
    <location>
        <begin position="160"/>
        <end position="185"/>
    </location>
</feature>
<gene>
    <name evidence="8" type="ORF">AYBTSS11_LOCUS1811</name>
</gene>
<sequence length="254" mass="28576">MAYEITEIKKVGIGLIGFGIFFTFLGMIIFFDRGLLALGNIFSLAGIAILLGWRSTWALFTNTANYKGSASFLLGLFFIFVRWPVVGIILEIYGCFFLFSGFWSSIKMFLYHIPVVGWIIQFISRDSLIVTKGVLTDYHSTWLMTGFDYLVPQHVISVKMLYLVAISCCFKAHSGLIFALAFNWLIGIGSVAPRMMEGLGLVVVGLLMRLSDEGGMRLCTQKRDLNISVAPTIGELRIKLMKFGNLIFFFFFNL</sequence>
<dbReference type="GO" id="GO:0005829">
    <property type="term" value="C:cytosol"/>
    <property type="evidence" value="ECO:0007669"/>
    <property type="project" value="GOC"/>
</dbReference>
<feature type="transmembrane region" description="Helical" evidence="7">
    <location>
        <begin position="37"/>
        <end position="60"/>
    </location>
</feature>
<keyword evidence="5 7" id="KW-0472">Membrane</keyword>
<keyword evidence="2 7" id="KW-0812">Transmembrane</keyword>
<dbReference type="GO" id="GO:0042147">
    <property type="term" value="P:retrograde transport, endosome to Golgi"/>
    <property type="evidence" value="ECO:0007669"/>
    <property type="project" value="InterPro"/>
</dbReference>
<dbReference type="InterPro" id="IPR007305">
    <property type="entry name" value="Vesicle_transpt_Got1/SFT2"/>
</dbReference>
<comment type="similarity">
    <text evidence="6">Belongs to the GOT1 family.</text>
</comment>
<evidence type="ECO:0000313" key="8">
    <source>
        <dbReference type="EMBL" id="CAJ1847136.1"/>
    </source>
</evidence>
<dbReference type="InterPro" id="IPR045176">
    <property type="entry name" value="Got1"/>
</dbReference>
<evidence type="ECO:0000256" key="5">
    <source>
        <dbReference type="ARBA" id="ARBA00023136"/>
    </source>
</evidence>
<feature type="transmembrane region" description="Helical" evidence="7">
    <location>
        <begin position="72"/>
        <end position="99"/>
    </location>
</feature>
<dbReference type="GO" id="GO:0006888">
    <property type="term" value="P:endoplasmic reticulum to Golgi vesicle-mediated transport"/>
    <property type="evidence" value="ECO:0007669"/>
    <property type="project" value="InterPro"/>
</dbReference>
<evidence type="ECO:0000256" key="1">
    <source>
        <dbReference type="ARBA" id="ARBA00004653"/>
    </source>
</evidence>
<keyword evidence="9" id="KW-1185">Reference proteome</keyword>
<feature type="transmembrane region" description="Helical" evidence="7">
    <location>
        <begin position="105"/>
        <end position="123"/>
    </location>
</feature>
<dbReference type="Pfam" id="PF04178">
    <property type="entry name" value="Got1"/>
    <property type="match status" value="1"/>
</dbReference>
<keyword evidence="3 7" id="KW-1133">Transmembrane helix</keyword>
<dbReference type="Gramene" id="rna-AYBTSS11_LOCUS1811">
    <property type="protein sequence ID" value="CAJ1847136.1"/>
    <property type="gene ID" value="gene-AYBTSS11_LOCUS1811"/>
</dbReference>
<keyword evidence="4" id="KW-0333">Golgi apparatus</keyword>
<dbReference type="EMBL" id="OY731398">
    <property type="protein sequence ID" value="CAJ1847136.1"/>
    <property type="molecule type" value="Genomic_DNA"/>
</dbReference>
<evidence type="ECO:0000256" key="4">
    <source>
        <dbReference type="ARBA" id="ARBA00023034"/>
    </source>
</evidence>
<protein>
    <recommendedName>
        <fullName evidence="10">Vesicle transport protein GOT1</fullName>
    </recommendedName>
</protein>
<dbReference type="PANTHER" id="PTHR21493">
    <property type="entry name" value="CGI-141-RELATED/LIPASE CONTAINING PROTEIN"/>
    <property type="match status" value="1"/>
</dbReference>
<organism evidence="8 9">
    <name type="scientific">Sphenostylis stenocarpa</name>
    <dbReference type="NCBI Taxonomy" id="92480"/>
    <lineage>
        <taxon>Eukaryota</taxon>
        <taxon>Viridiplantae</taxon>
        <taxon>Streptophyta</taxon>
        <taxon>Embryophyta</taxon>
        <taxon>Tracheophyta</taxon>
        <taxon>Spermatophyta</taxon>
        <taxon>Magnoliopsida</taxon>
        <taxon>eudicotyledons</taxon>
        <taxon>Gunneridae</taxon>
        <taxon>Pentapetalae</taxon>
        <taxon>rosids</taxon>
        <taxon>fabids</taxon>
        <taxon>Fabales</taxon>
        <taxon>Fabaceae</taxon>
        <taxon>Papilionoideae</taxon>
        <taxon>50 kb inversion clade</taxon>
        <taxon>NPAAA clade</taxon>
        <taxon>indigoferoid/millettioid clade</taxon>
        <taxon>Phaseoleae</taxon>
        <taxon>Sphenostylis</taxon>
    </lineage>
</organism>
<evidence type="ECO:0000256" key="2">
    <source>
        <dbReference type="ARBA" id="ARBA00022692"/>
    </source>
</evidence>
<dbReference type="GO" id="GO:0000139">
    <property type="term" value="C:Golgi membrane"/>
    <property type="evidence" value="ECO:0007669"/>
    <property type="project" value="UniProtKB-SubCell"/>
</dbReference>